<feature type="transmembrane region" description="Helical" evidence="1">
    <location>
        <begin position="41"/>
        <end position="64"/>
    </location>
</feature>
<keyword evidence="1" id="KW-0472">Membrane</keyword>
<keyword evidence="1" id="KW-0812">Transmembrane</keyword>
<evidence type="ECO:0000256" key="1">
    <source>
        <dbReference type="SAM" id="Phobius"/>
    </source>
</evidence>
<evidence type="ECO:0000313" key="4">
    <source>
        <dbReference type="Proteomes" id="UP000265566"/>
    </source>
</evidence>
<proteinExistence type="predicted"/>
<accession>A0A396I3H6</accession>
<sequence length="91" mass="10987">MLKLFNYFYKTMNFTIHYKEIKSFIIIWMQIGKNMVETQKLVYVILLFLSIFLFTNSPLSQIIFSECKTDKDCPKYQRANIRCRKGQCVRI</sequence>
<reference evidence="4" key="1">
    <citation type="journal article" date="2018" name="Nat. Plants">
        <title>Whole-genome landscape of Medicago truncatula symbiotic genes.</title>
        <authorList>
            <person name="Pecrix Y."/>
            <person name="Staton S.E."/>
            <person name="Sallet E."/>
            <person name="Lelandais-Briere C."/>
            <person name="Moreau S."/>
            <person name="Carrere S."/>
            <person name="Blein T."/>
            <person name="Jardinaud M.F."/>
            <person name="Latrasse D."/>
            <person name="Zouine M."/>
            <person name="Zahm M."/>
            <person name="Kreplak J."/>
            <person name="Mayjonade B."/>
            <person name="Satge C."/>
            <person name="Perez M."/>
            <person name="Cauet S."/>
            <person name="Marande W."/>
            <person name="Chantry-Darmon C."/>
            <person name="Lopez-Roques C."/>
            <person name="Bouchez O."/>
            <person name="Berard A."/>
            <person name="Debelle F."/>
            <person name="Munos S."/>
            <person name="Bendahmane A."/>
            <person name="Berges H."/>
            <person name="Niebel A."/>
            <person name="Buitink J."/>
            <person name="Frugier F."/>
            <person name="Benhamed M."/>
            <person name="Crespi M."/>
            <person name="Gouzy J."/>
            <person name="Gamas P."/>
        </authorList>
    </citation>
    <scope>NUCLEOTIDE SEQUENCE [LARGE SCALE GENOMIC DNA]</scope>
    <source>
        <strain evidence="4">cv. Jemalong A17</strain>
    </source>
</reference>
<evidence type="ECO:0000259" key="2">
    <source>
        <dbReference type="Pfam" id="PF07127"/>
    </source>
</evidence>
<protein>
    <submittedName>
        <fullName evidence="3">Putative Late nodulin</fullName>
    </submittedName>
</protein>
<gene>
    <name evidence="3" type="ORF">MtrunA17_Chr4g0012351</name>
</gene>
<keyword evidence="1" id="KW-1133">Transmembrane helix</keyword>
<dbReference type="GO" id="GO:0046872">
    <property type="term" value="F:metal ion binding"/>
    <property type="evidence" value="ECO:0007669"/>
    <property type="project" value="InterPro"/>
</dbReference>
<dbReference type="Pfam" id="PF07127">
    <property type="entry name" value="Nodulin_late"/>
    <property type="match status" value="1"/>
</dbReference>
<comment type="caution">
    <text evidence="3">The sequence shown here is derived from an EMBL/GenBank/DDBJ whole genome shotgun (WGS) entry which is preliminary data.</text>
</comment>
<dbReference type="InterPro" id="IPR009810">
    <property type="entry name" value="Nodulin_late_dom"/>
</dbReference>
<dbReference type="AlphaFoldDB" id="A0A396I3H6"/>
<feature type="domain" description="Late nodulin" evidence="2">
    <location>
        <begin position="35"/>
        <end position="88"/>
    </location>
</feature>
<organism evidence="3 4">
    <name type="scientific">Medicago truncatula</name>
    <name type="common">Barrel medic</name>
    <name type="synonym">Medicago tribuloides</name>
    <dbReference type="NCBI Taxonomy" id="3880"/>
    <lineage>
        <taxon>Eukaryota</taxon>
        <taxon>Viridiplantae</taxon>
        <taxon>Streptophyta</taxon>
        <taxon>Embryophyta</taxon>
        <taxon>Tracheophyta</taxon>
        <taxon>Spermatophyta</taxon>
        <taxon>Magnoliopsida</taxon>
        <taxon>eudicotyledons</taxon>
        <taxon>Gunneridae</taxon>
        <taxon>Pentapetalae</taxon>
        <taxon>rosids</taxon>
        <taxon>fabids</taxon>
        <taxon>Fabales</taxon>
        <taxon>Fabaceae</taxon>
        <taxon>Papilionoideae</taxon>
        <taxon>50 kb inversion clade</taxon>
        <taxon>NPAAA clade</taxon>
        <taxon>Hologalegina</taxon>
        <taxon>IRL clade</taxon>
        <taxon>Trifolieae</taxon>
        <taxon>Medicago</taxon>
    </lineage>
</organism>
<dbReference type="Proteomes" id="UP000265566">
    <property type="component" value="Chromosome 4"/>
</dbReference>
<dbReference type="EMBL" id="PSQE01000004">
    <property type="protein sequence ID" value="RHN59351.1"/>
    <property type="molecule type" value="Genomic_DNA"/>
</dbReference>
<name>A0A396I3H6_MEDTR</name>
<dbReference type="Gramene" id="rna21370">
    <property type="protein sequence ID" value="RHN59351.1"/>
    <property type="gene ID" value="gene21370"/>
</dbReference>
<evidence type="ECO:0000313" key="3">
    <source>
        <dbReference type="EMBL" id="RHN59351.1"/>
    </source>
</evidence>